<dbReference type="STRING" id="1168221.R7YSK3"/>
<evidence type="ECO:0000313" key="2">
    <source>
        <dbReference type="Proteomes" id="UP000016924"/>
    </source>
</evidence>
<protein>
    <submittedName>
        <fullName evidence="1">Uncharacterized protein</fullName>
    </submittedName>
</protein>
<dbReference type="OrthoDB" id="10016792at2759"/>
<reference evidence="2" key="1">
    <citation type="submission" date="2012-06" db="EMBL/GenBank/DDBJ databases">
        <title>The genome sequence of Coniosporium apollinis CBS 100218.</title>
        <authorList>
            <consortium name="The Broad Institute Genome Sequencing Platform"/>
            <person name="Cuomo C."/>
            <person name="Gorbushina A."/>
            <person name="Noack S."/>
            <person name="Walker B."/>
            <person name="Young S.K."/>
            <person name="Zeng Q."/>
            <person name="Gargeya S."/>
            <person name="Fitzgerald M."/>
            <person name="Haas B."/>
            <person name="Abouelleil A."/>
            <person name="Alvarado L."/>
            <person name="Arachchi H.M."/>
            <person name="Berlin A.M."/>
            <person name="Chapman S.B."/>
            <person name="Goldberg J."/>
            <person name="Griggs A."/>
            <person name="Gujja S."/>
            <person name="Hansen M."/>
            <person name="Howarth C."/>
            <person name="Imamovic A."/>
            <person name="Larimer J."/>
            <person name="McCowan C."/>
            <person name="Montmayeur A."/>
            <person name="Murphy C."/>
            <person name="Neiman D."/>
            <person name="Pearson M."/>
            <person name="Priest M."/>
            <person name="Roberts A."/>
            <person name="Saif S."/>
            <person name="Shea T."/>
            <person name="Sisk P."/>
            <person name="Sykes S."/>
            <person name="Wortman J."/>
            <person name="Nusbaum C."/>
            <person name="Birren B."/>
        </authorList>
    </citation>
    <scope>NUCLEOTIDE SEQUENCE [LARGE SCALE GENOMIC DNA]</scope>
    <source>
        <strain evidence="2">CBS 100218</strain>
    </source>
</reference>
<dbReference type="AlphaFoldDB" id="R7YSK3"/>
<evidence type="ECO:0000313" key="1">
    <source>
        <dbReference type="EMBL" id="EON64912.1"/>
    </source>
</evidence>
<dbReference type="HOGENOM" id="CLU_1731363_0_0_1"/>
<dbReference type="GeneID" id="19901457"/>
<organism evidence="1 2">
    <name type="scientific">Coniosporium apollinis (strain CBS 100218)</name>
    <name type="common">Rock-inhabiting black yeast</name>
    <dbReference type="NCBI Taxonomy" id="1168221"/>
    <lineage>
        <taxon>Eukaryota</taxon>
        <taxon>Fungi</taxon>
        <taxon>Dikarya</taxon>
        <taxon>Ascomycota</taxon>
        <taxon>Pezizomycotina</taxon>
        <taxon>Dothideomycetes</taxon>
        <taxon>Dothideomycetes incertae sedis</taxon>
        <taxon>Coniosporium</taxon>
    </lineage>
</organism>
<proteinExistence type="predicted"/>
<dbReference type="Proteomes" id="UP000016924">
    <property type="component" value="Unassembled WGS sequence"/>
</dbReference>
<keyword evidence="2" id="KW-1185">Reference proteome</keyword>
<name>R7YSK3_CONA1</name>
<sequence>MNATDPSLHIEDSLTAKLLTKGKDIMDMVYKYRDLLCGSTLDDFPALSNDYINTTLQRNNQVMHYNALTTLILEARIKRDASQHTQVTLGSEEAMPINTEIPALAVSIKSNYLSHTPQMLERRLTHSPAHLSKVAKAWLKLPGLSKSFKGG</sequence>
<dbReference type="RefSeq" id="XP_007780229.1">
    <property type="nucleotide sequence ID" value="XM_007782039.1"/>
</dbReference>
<gene>
    <name evidence="1" type="ORF">W97_04146</name>
</gene>
<accession>R7YSK3</accession>
<dbReference type="EMBL" id="JH767571">
    <property type="protein sequence ID" value="EON64912.1"/>
    <property type="molecule type" value="Genomic_DNA"/>
</dbReference>